<organism evidence="1">
    <name type="scientific">Sphingobacterium sp. (strain 21)</name>
    <dbReference type="NCBI Taxonomy" id="743722"/>
    <lineage>
        <taxon>Bacteria</taxon>
        <taxon>Pseudomonadati</taxon>
        <taxon>Bacteroidota</taxon>
        <taxon>Sphingobacteriia</taxon>
        <taxon>Sphingobacteriales</taxon>
        <taxon>Sphingobacteriaceae</taxon>
        <taxon>Sphingobacterium</taxon>
    </lineage>
</organism>
<evidence type="ECO:0000313" key="1">
    <source>
        <dbReference type="EMBL" id="ADZ79753.1"/>
    </source>
</evidence>
<dbReference type="eggNOG" id="ENOG50337XJ">
    <property type="taxonomic scope" value="Bacteria"/>
</dbReference>
<dbReference type="AlphaFoldDB" id="F4C3Z2"/>
<dbReference type="EMBL" id="CP002584">
    <property type="protein sequence ID" value="ADZ79753.1"/>
    <property type="molecule type" value="Genomic_DNA"/>
</dbReference>
<accession>F4C3Z2</accession>
<gene>
    <name evidence="1" type="ordered locus">Sph21_3210</name>
</gene>
<dbReference type="HOGENOM" id="CLU_051341_0_0_10"/>
<dbReference type="KEGG" id="shg:Sph21_3210"/>
<reference evidence="1" key="1">
    <citation type="submission" date="2011-03" db="EMBL/GenBank/DDBJ databases">
        <title>Complete sequence of Sphingobacterium sp. 21.</title>
        <authorList>
            <consortium name="US DOE Joint Genome Institute"/>
            <person name="Lucas S."/>
            <person name="Copeland A."/>
            <person name="Lapidus A."/>
            <person name="Cheng J.-F."/>
            <person name="Goodwin L."/>
            <person name="Pitluck S."/>
            <person name="Davenport K."/>
            <person name="Detter J.C."/>
            <person name="Han C."/>
            <person name="Tapia R."/>
            <person name="Land M."/>
            <person name="Hauser L."/>
            <person name="Kyrpides N."/>
            <person name="Ivanova N."/>
            <person name="Ovchinnikova G."/>
            <person name="Pagani I."/>
            <person name="Siebers A.K."/>
            <person name="Allgaier M."/>
            <person name="Thelen M.P."/>
            <person name="Hugenholtz P."/>
            <person name="Woyke T."/>
        </authorList>
    </citation>
    <scope>NUCLEOTIDE SEQUENCE</scope>
    <source>
        <strain evidence="1">21</strain>
    </source>
</reference>
<dbReference type="PROSITE" id="PS51257">
    <property type="entry name" value="PROKAR_LIPOPROTEIN"/>
    <property type="match status" value="1"/>
</dbReference>
<proteinExistence type="predicted"/>
<evidence type="ECO:0008006" key="2">
    <source>
        <dbReference type="Google" id="ProtNLM"/>
    </source>
</evidence>
<name>F4C3Z2_SPHS2</name>
<dbReference type="Gene3D" id="2.60.220.30">
    <property type="match status" value="1"/>
</dbReference>
<dbReference type="STRING" id="743722.Sph21_3210"/>
<sequence length="446" mass="49074">MAILAKKNMNRNQLFHVVLLLIGIVSISSCRKDKLPVDEEVQPVFGQPTAKPKGEVLAIGVSKSIGPEGGVLSLNDIITVHVPAGAVDKSTLFQIQPIRNTLDDESIHTGFRLLPEGVHFKQAVRIAFPYDTADISNPDTRMVAYQRSDGVWCGVPTVLDKERRQLTVETTHFSDWVWFDFISLRKDKEQIGANQVVNLQLLEMVLGSLMPVNSIDSVPLAAFDPIGYSKSMSVKNWKIISGPGSLKAEKNSHGLMGNALYTAPATVTKTTDVEIQVEIESKNGYISDPLAPNGRRKMEKLILITKIRLEPDNFFSLKMNGVSYDMSHLAIAAVQENQIVIRGTNQAQSLVINLQCFGTALGSYFGGMEKGKSFIALTLPRNAGGLNSYVNGYDKCPGFQYSGTTNITSVEGFIEGTFKGTAYYREQICGFSDARELEISFKLKRN</sequence>
<dbReference type="PATRIC" id="fig|743722.3.peg.3433"/>
<protein>
    <recommendedName>
        <fullName evidence="2">ZU5 domain-containing protein</fullName>
    </recommendedName>
</protein>